<feature type="domain" description="PX" evidence="2">
    <location>
        <begin position="1"/>
        <end position="122"/>
    </location>
</feature>
<name>A0AAW2ZE50_9EUKA</name>
<dbReference type="EMBL" id="JAOPGA020001371">
    <property type="protein sequence ID" value="KAL0487735.1"/>
    <property type="molecule type" value="Genomic_DNA"/>
</dbReference>
<dbReference type="SUPFAM" id="SSF64268">
    <property type="entry name" value="PX domain"/>
    <property type="match status" value="1"/>
</dbReference>
<dbReference type="Gene3D" id="3.30.1520.10">
    <property type="entry name" value="Phox-like domain"/>
    <property type="match status" value="1"/>
</dbReference>
<dbReference type="SUPFAM" id="SSF50729">
    <property type="entry name" value="PH domain-like"/>
    <property type="match status" value="2"/>
</dbReference>
<dbReference type="Gene3D" id="2.30.29.30">
    <property type="entry name" value="Pleckstrin-homology domain (PH domain)/Phosphotyrosine-binding domain (PTB)"/>
    <property type="match status" value="2"/>
</dbReference>
<dbReference type="FunFam" id="2.30.29.30:FF:000286">
    <property type="entry name" value="PH-protein kinase domain containing protein"/>
    <property type="match status" value="1"/>
</dbReference>
<dbReference type="InterPro" id="IPR001683">
    <property type="entry name" value="PX_dom"/>
</dbReference>
<evidence type="ECO:0000313" key="3">
    <source>
        <dbReference type="EMBL" id="KAL0487735.1"/>
    </source>
</evidence>
<dbReference type="SMART" id="SM00233">
    <property type="entry name" value="PH"/>
    <property type="match status" value="1"/>
</dbReference>
<dbReference type="SMART" id="SM00312">
    <property type="entry name" value="PX"/>
    <property type="match status" value="1"/>
</dbReference>
<dbReference type="GO" id="GO:0035091">
    <property type="term" value="F:phosphatidylinositol binding"/>
    <property type="evidence" value="ECO:0007669"/>
    <property type="project" value="InterPro"/>
</dbReference>
<dbReference type="Proteomes" id="UP001431209">
    <property type="component" value="Unassembled WGS sequence"/>
</dbReference>
<dbReference type="InterPro" id="IPR001849">
    <property type="entry name" value="PH_domain"/>
</dbReference>
<dbReference type="AlphaFoldDB" id="A0AAW2ZE50"/>
<accession>A0AAW2ZE50</accession>
<protein>
    <submittedName>
        <fullName evidence="3">SNX14</fullName>
    </submittedName>
</protein>
<dbReference type="Pfam" id="PF00169">
    <property type="entry name" value="PH"/>
    <property type="match status" value="1"/>
</dbReference>
<dbReference type="InterPro" id="IPR011050">
    <property type="entry name" value="Pectin_lyase_fold/virulence"/>
</dbReference>
<reference evidence="3 4" key="1">
    <citation type="submission" date="2024-03" db="EMBL/GenBank/DDBJ databases">
        <title>The Acrasis kona genome and developmental transcriptomes reveal deep origins of eukaryotic multicellular pathways.</title>
        <authorList>
            <person name="Sheikh S."/>
            <person name="Fu C.-J."/>
            <person name="Brown M.W."/>
            <person name="Baldauf S.L."/>
        </authorList>
    </citation>
    <scope>NUCLEOTIDE SEQUENCE [LARGE SCALE GENOMIC DNA]</scope>
    <source>
        <strain evidence="3 4">ATCC MYA-3509</strain>
    </source>
</reference>
<dbReference type="SUPFAM" id="SSF51126">
    <property type="entry name" value="Pectin lyase-like"/>
    <property type="match status" value="1"/>
</dbReference>
<dbReference type="InterPro" id="IPR051707">
    <property type="entry name" value="PI-Interact_SigTrans_Reg"/>
</dbReference>
<proteinExistence type="predicted"/>
<dbReference type="InterPro" id="IPR011993">
    <property type="entry name" value="PH-like_dom_sf"/>
</dbReference>
<sequence>MVLRDKPQIQAQIVESDIVKGYCIIVSYGPEKRWECKRKYQDFERMHHQLNLYHTSEQLPDFPKRVPMTKLVLAQYSAASYESLTKSRMEIFQRYLDSLLNNELTSNSNVLLDFLDVKTRQSVLKLVKRSAMNEMSGYLKDSSLSNRTFFILKDRVLYTYRDQASSQEVEPVSTILLEGKVITSNLFQSEMRSKQDYTFKITSHRSTTYLSPISIEKNPKTSSNKLVNHDVNTKLYRATYTKSGWLTKRGRVHQNWKKRFFFMRDNKLYYYKTSDSQKQLGCVELSNSFVSLMNEEESMEMFQKQNMIIVDSPKRTWYLCVPEERDLALDWEKVMVQASLMSNNPPIQVLTTSELLAALYKAKDGDVIAISSGVYNINDFHIDKSVQLRAKDTRNKPVLVGDLFCKSRTLLLDHIIVKGSCKGINVDRGTVLLYF</sequence>
<dbReference type="PANTHER" id="PTHR14336">
    <property type="entry name" value="TANDEM PH DOMAIN CONTAINING PROTEIN"/>
    <property type="match status" value="1"/>
</dbReference>
<dbReference type="CDD" id="cd06093">
    <property type="entry name" value="PX_domain"/>
    <property type="match status" value="1"/>
</dbReference>
<evidence type="ECO:0000259" key="1">
    <source>
        <dbReference type="PROSITE" id="PS50003"/>
    </source>
</evidence>
<organism evidence="3 4">
    <name type="scientific">Acrasis kona</name>
    <dbReference type="NCBI Taxonomy" id="1008807"/>
    <lineage>
        <taxon>Eukaryota</taxon>
        <taxon>Discoba</taxon>
        <taxon>Heterolobosea</taxon>
        <taxon>Tetramitia</taxon>
        <taxon>Eutetramitia</taxon>
        <taxon>Acrasidae</taxon>
        <taxon>Acrasis</taxon>
    </lineage>
</organism>
<dbReference type="PROSITE" id="PS50195">
    <property type="entry name" value="PX"/>
    <property type="match status" value="1"/>
</dbReference>
<evidence type="ECO:0000313" key="4">
    <source>
        <dbReference type="Proteomes" id="UP001431209"/>
    </source>
</evidence>
<comment type="caution">
    <text evidence="3">The sequence shown here is derived from an EMBL/GenBank/DDBJ whole genome shotgun (WGS) entry which is preliminary data.</text>
</comment>
<dbReference type="InterPro" id="IPR036871">
    <property type="entry name" value="PX_dom_sf"/>
</dbReference>
<gene>
    <name evidence="3" type="ORF">AKO1_000135</name>
</gene>
<dbReference type="Pfam" id="PF00787">
    <property type="entry name" value="PX"/>
    <property type="match status" value="1"/>
</dbReference>
<dbReference type="PROSITE" id="PS50003">
    <property type="entry name" value="PH_DOMAIN"/>
    <property type="match status" value="1"/>
</dbReference>
<keyword evidence="4" id="KW-1185">Reference proteome</keyword>
<feature type="domain" description="PH" evidence="1">
    <location>
        <begin position="239"/>
        <end position="340"/>
    </location>
</feature>
<dbReference type="PANTHER" id="PTHR14336:SF8">
    <property type="entry name" value="PROTEIN OPY1"/>
    <property type="match status" value="1"/>
</dbReference>
<evidence type="ECO:0000259" key="2">
    <source>
        <dbReference type="PROSITE" id="PS50195"/>
    </source>
</evidence>